<dbReference type="Proteomes" id="UP000204584">
    <property type="component" value="Segment"/>
</dbReference>
<feature type="domain" description="F-box" evidence="1">
    <location>
        <begin position="2"/>
        <end position="37"/>
    </location>
</feature>
<dbReference type="InterPro" id="IPR032675">
    <property type="entry name" value="LRR_dom_sf"/>
</dbReference>
<dbReference type="InterPro" id="IPR036047">
    <property type="entry name" value="F-box-like_dom_sf"/>
</dbReference>
<dbReference type="Gene3D" id="3.80.10.10">
    <property type="entry name" value="Ribonuclease Inhibitor"/>
    <property type="match status" value="1"/>
</dbReference>
<dbReference type="InterPro" id="IPR001810">
    <property type="entry name" value="F-box_dom"/>
</dbReference>
<dbReference type="RefSeq" id="YP_009430062.1">
    <property type="nucleotide sequence ID" value="NC_022098.1"/>
</dbReference>
<accession>A0A291ATL2</accession>
<gene>
    <name evidence="2" type="ORF">psal_cds_746</name>
</gene>
<dbReference type="GeneID" id="34568296"/>
<dbReference type="Pfam" id="PF12937">
    <property type="entry name" value="F-box-like"/>
    <property type="match status" value="1"/>
</dbReference>
<proteinExistence type="predicted"/>
<keyword evidence="3" id="KW-1185">Reference proteome</keyword>
<sequence length="322" mass="35589">MDALPDELLCLVFDHLGRRWLSIASLACYQWRSCARSVAATRRHDLVVPPDTMHEATNRGYASLVVWLQTQLGHPWTAETLVAAAQRGHFHLVDCMCAVRASAPPCRMDERVAAAAIAGGGSRMLRKVRRHGCPWGPAAVTVAVVLDDWESLRVLAAGGCTYDALTVIAAVALRRWHVVKKLGFGADDIAEAAATLADVAGDFDKSCLVPCLRCDARAFIANVSAKHLVDYLVYGGPFLFVGRRSRRGHTRLEANAKTCVEWSALRAHRWWSPHFNPTTSRGRATPMPELSDADGKVVMRRFSWLDLQRPRRSSVCVEVLRI</sequence>
<protein>
    <submittedName>
        <fullName evidence="2">F-box domain containing protein</fullName>
    </submittedName>
</protein>
<name>A0A291ATL2_9VIRU</name>
<evidence type="ECO:0000313" key="3">
    <source>
        <dbReference type="Proteomes" id="UP000204584"/>
    </source>
</evidence>
<dbReference type="EMBL" id="KC977571">
    <property type="protein sequence ID" value="ATE82223.1"/>
    <property type="molecule type" value="Genomic_DNA"/>
</dbReference>
<evidence type="ECO:0000259" key="1">
    <source>
        <dbReference type="Pfam" id="PF12937"/>
    </source>
</evidence>
<dbReference type="KEGG" id="vg:34568296"/>
<reference evidence="2 3" key="1">
    <citation type="journal article" date="2013" name="Science">
        <title>Pandoraviruses: amoeba viruses with genomes up to 2.5 Mb reaching that of parasitic eukaryotes.</title>
        <authorList>
            <person name="Philippe N."/>
            <person name="Legendre M."/>
            <person name="Doutre G."/>
            <person name="Coute Y."/>
            <person name="Poirot O."/>
            <person name="Lescot M."/>
            <person name="Arslan D."/>
            <person name="Seltzer V."/>
            <person name="Bertaux L."/>
            <person name="Bruley C."/>
            <person name="Garin J."/>
            <person name="Claverie J.M."/>
            <person name="Abergel C."/>
        </authorList>
    </citation>
    <scope>NUCLEOTIDE SEQUENCE [LARGE SCALE GENOMIC DNA]</scope>
</reference>
<organism evidence="2 3">
    <name type="scientific">Pandoravirus salinus</name>
    <dbReference type="NCBI Taxonomy" id="1349410"/>
    <lineage>
        <taxon>Viruses</taxon>
        <taxon>Pandoravirus</taxon>
    </lineage>
</organism>
<dbReference type="SUPFAM" id="SSF81383">
    <property type="entry name" value="F-box domain"/>
    <property type="match status" value="1"/>
</dbReference>
<evidence type="ECO:0000313" key="2">
    <source>
        <dbReference type="EMBL" id="ATE82223.1"/>
    </source>
</evidence>